<proteinExistence type="predicted"/>
<evidence type="ECO:0000313" key="3">
    <source>
        <dbReference type="Proteomes" id="UP000199088"/>
    </source>
</evidence>
<organism evidence="2 3">
    <name type="scientific">Klenkia soli</name>
    <dbReference type="NCBI Taxonomy" id="1052260"/>
    <lineage>
        <taxon>Bacteria</taxon>
        <taxon>Bacillati</taxon>
        <taxon>Actinomycetota</taxon>
        <taxon>Actinomycetes</taxon>
        <taxon>Geodermatophilales</taxon>
        <taxon>Geodermatophilaceae</taxon>
        <taxon>Klenkia</taxon>
    </lineage>
</organism>
<dbReference type="AlphaFoldDB" id="A0A1H0RWG0"/>
<evidence type="ECO:0000256" key="1">
    <source>
        <dbReference type="SAM" id="MobiDB-lite"/>
    </source>
</evidence>
<feature type="region of interest" description="Disordered" evidence="1">
    <location>
        <begin position="155"/>
        <end position="194"/>
    </location>
</feature>
<accession>A0A1H0RWG0</accession>
<gene>
    <name evidence="2" type="ORF">SAMN05660199_03654</name>
</gene>
<dbReference type="Proteomes" id="UP000199088">
    <property type="component" value="Unassembled WGS sequence"/>
</dbReference>
<sequence>MTELLVVVPSWVLGDGAVPPPARGDQVVYRLAFHERDPAAGADPTVQELHAHGNTWAEPWNRRKPDGTTGPAWPTRLDAVDWRAHWSAPREVHGAVDLVGVLVVDPLLRLERAVSGTVVDVHVISEEVEADAPGTLRGTVPGSLRLRAVDSSPRWFDDGPLRTPPTPGWHPTAELRPRGRHRRESGALVTLRPA</sequence>
<dbReference type="OrthoDB" id="4386119at2"/>
<name>A0A1H0RWG0_9ACTN</name>
<keyword evidence="3" id="KW-1185">Reference proteome</keyword>
<protein>
    <submittedName>
        <fullName evidence="2">Uncharacterized protein</fullName>
    </submittedName>
</protein>
<dbReference type="EMBL" id="FNIR01000012">
    <property type="protein sequence ID" value="SDP33709.1"/>
    <property type="molecule type" value="Genomic_DNA"/>
</dbReference>
<dbReference type="RefSeq" id="WP_091247821.1">
    <property type="nucleotide sequence ID" value="NZ_FNIR01000012.1"/>
</dbReference>
<reference evidence="3" key="1">
    <citation type="submission" date="2016-10" db="EMBL/GenBank/DDBJ databases">
        <authorList>
            <person name="Varghese N."/>
            <person name="Submissions S."/>
        </authorList>
    </citation>
    <scope>NUCLEOTIDE SEQUENCE [LARGE SCALE GENOMIC DNA]</scope>
    <source>
        <strain evidence="3">DSM 45843</strain>
    </source>
</reference>
<evidence type="ECO:0000313" key="2">
    <source>
        <dbReference type="EMBL" id="SDP33709.1"/>
    </source>
</evidence>